<proteinExistence type="predicted"/>
<evidence type="ECO:0000313" key="2">
    <source>
        <dbReference type="Proteomes" id="UP000585474"/>
    </source>
</evidence>
<sequence>MALSLLLYAPIGEITVTNQIKSKRDSFRRRRALRCIASQNRLGLLPLSFSMDILHWLHHLCLARLPYISQGISLRSCTSSNPLGTITDPPSTLALALRTSVQWLLPLSNLLANTTGPMSDSSSPYLDTPF</sequence>
<name>A0A7J0DN91_9ERIC</name>
<accession>A0A7J0DN91</accession>
<evidence type="ECO:0000313" key="1">
    <source>
        <dbReference type="EMBL" id="GFS38851.1"/>
    </source>
</evidence>
<protein>
    <submittedName>
        <fullName evidence="1">Uncharacterized protein</fullName>
    </submittedName>
</protein>
<dbReference type="AlphaFoldDB" id="A0A7J0DN91"/>
<reference evidence="2" key="1">
    <citation type="submission" date="2019-07" db="EMBL/GenBank/DDBJ databases">
        <title>De Novo Assembly of kiwifruit Actinidia rufa.</title>
        <authorList>
            <person name="Sugita-Konishi S."/>
            <person name="Sato K."/>
            <person name="Mori E."/>
            <person name="Abe Y."/>
            <person name="Kisaki G."/>
            <person name="Hamano K."/>
            <person name="Suezawa K."/>
            <person name="Otani M."/>
            <person name="Fukuda T."/>
            <person name="Manabe T."/>
            <person name="Gomi K."/>
            <person name="Tabuchi M."/>
            <person name="Akimitsu K."/>
            <person name="Kataoka I."/>
        </authorList>
    </citation>
    <scope>NUCLEOTIDE SEQUENCE [LARGE SCALE GENOMIC DNA]</scope>
    <source>
        <strain evidence="2">cv. Fuchu</strain>
    </source>
</reference>
<dbReference type="EMBL" id="BJWL01000318">
    <property type="protein sequence ID" value="GFS38851.1"/>
    <property type="molecule type" value="Genomic_DNA"/>
</dbReference>
<keyword evidence="2" id="KW-1185">Reference proteome</keyword>
<organism evidence="1 2">
    <name type="scientific">Actinidia rufa</name>
    <dbReference type="NCBI Taxonomy" id="165716"/>
    <lineage>
        <taxon>Eukaryota</taxon>
        <taxon>Viridiplantae</taxon>
        <taxon>Streptophyta</taxon>
        <taxon>Embryophyta</taxon>
        <taxon>Tracheophyta</taxon>
        <taxon>Spermatophyta</taxon>
        <taxon>Magnoliopsida</taxon>
        <taxon>eudicotyledons</taxon>
        <taxon>Gunneridae</taxon>
        <taxon>Pentapetalae</taxon>
        <taxon>asterids</taxon>
        <taxon>Ericales</taxon>
        <taxon>Actinidiaceae</taxon>
        <taxon>Actinidia</taxon>
    </lineage>
</organism>
<dbReference type="Proteomes" id="UP000585474">
    <property type="component" value="Unassembled WGS sequence"/>
</dbReference>
<comment type="caution">
    <text evidence="1">The sequence shown here is derived from an EMBL/GenBank/DDBJ whole genome shotgun (WGS) entry which is preliminary data.</text>
</comment>
<gene>
    <name evidence="1" type="ORF">Acr_00g0059800</name>
</gene>